<organism evidence="12 13">
    <name type="scientific">Enterocloster bolteae (strain ATCC BAA-613 / DSM 15670 / CCUG 46953 / JCM 12243 / WAL 16351)</name>
    <name type="common">Clostridium bolteae</name>
    <dbReference type="NCBI Taxonomy" id="411902"/>
    <lineage>
        <taxon>Bacteria</taxon>
        <taxon>Bacillati</taxon>
        <taxon>Bacillota</taxon>
        <taxon>Clostridia</taxon>
        <taxon>Lachnospirales</taxon>
        <taxon>Lachnospiraceae</taxon>
        <taxon>Enterocloster</taxon>
    </lineage>
</organism>
<dbReference type="InterPro" id="IPR012838">
    <property type="entry name" value="PFL1_activating"/>
</dbReference>
<dbReference type="Gene3D" id="3.20.20.70">
    <property type="entry name" value="Aldolase class I"/>
    <property type="match status" value="1"/>
</dbReference>
<comment type="catalytic activity">
    <reaction evidence="10">
        <text>glycyl-[formate C-acetyltransferase] + reduced [flavodoxin] + S-adenosyl-L-methionine = glycin-2-yl radical-[formate C-acetyltransferase] + semiquinone [flavodoxin] + 5'-deoxyadenosine + L-methionine + H(+)</text>
        <dbReference type="Rhea" id="RHEA:19225"/>
        <dbReference type="Rhea" id="RHEA-COMP:10622"/>
        <dbReference type="Rhea" id="RHEA-COMP:12190"/>
        <dbReference type="Rhea" id="RHEA-COMP:12191"/>
        <dbReference type="Rhea" id="RHEA-COMP:14480"/>
        <dbReference type="ChEBI" id="CHEBI:15378"/>
        <dbReference type="ChEBI" id="CHEBI:17319"/>
        <dbReference type="ChEBI" id="CHEBI:29947"/>
        <dbReference type="ChEBI" id="CHEBI:32722"/>
        <dbReference type="ChEBI" id="CHEBI:57618"/>
        <dbReference type="ChEBI" id="CHEBI:57844"/>
        <dbReference type="ChEBI" id="CHEBI:59789"/>
        <dbReference type="ChEBI" id="CHEBI:140311"/>
        <dbReference type="EC" id="1.97.1.4"/>
    </reaction>
</comment>
<protein>
    <recommendedName>
        <fullName evidence="3 10">Pyruvate formate-lyase-activating enzyme</fullName>
        <ecNumber evidence="10">1.97.1.4</ecNumber>
    </recommendedName>
</protein>
<dbReference type="SFLD" id="SFLDG01066">
    <property type="entry name" value="organic_radical-activating_enz"/>
    <property type="match status" value="1"/>
</dbReference>
<dbReference type="GO" id="GO:0005737">
    <property type="term" value="C:cytoplasm"/>
    <property type="evidence" value="ECO:0007669"/>
    <property type="project" value="UniProtKB-SubCell"/>
</dbReference>
<dbReference type="NCBIfam" id="TIGR02493">
    <property type="entry name" value="PFLA"/>
    <property type="match status" value="1"/>
</dbReference>
<dbReference type="InterPro" id="IPR012839">
    <property type="entry name" value="Organic_radical_activase"/>
</dbReference>
<keyword evidence="7 10" id="KW-0560">Oxidoreductase</keyword>
<evidence type="ECO:0000313" key="13">
    <source>
        <dbReference type="Proteomes" id="UP000005396"/>
    </source>
</evidence>
<dbReference type="GO" id="GO:0051539">
    <property type="term" value="F:4 iron, 4 sulfur cluster binding"/>
    <property type="evidence" value="ECO:0007669"/>
    <property type="project" value="UniProtKB-UniRule"/>
</dbReference>
<dbReference type="SUPFAM" id="SSF102114">
    <property type="entry name" value="Radical SAM enzymes"/>
    <property type="match status" value="1"/>
</dbReference>
<keyword evidence="5 10" id="KW-0949">S-adenosyl-L-methionine</keyword>
<comment type="function">
    <text evidence="1 10">Activation of pyruvate formate-lyase under anaerobic conditions by generation of an organic free radical, using S-adenosylmethionine and reduced flavodoxin as cosubstrates to produce 5'-deoxy-adenosine.</text>
</comment>
<evidence type="ECO:0000256" key="2">
    <source>
        <dbReference type="ARBA" id="ARBA00009777"/>
    </source>
</evidence>
<evidence type="ECO:0000256" key="7">
    <source>
        <dbReference type="ARBA" id="ARBA00023002"/>
    </source>
</evidence>
<dbReference type="HOGENOM" id="CLU_058969_1_1_9"/>
<dbReference type="PROSITE" id="PS01087">
    <property type="entry name" value="RADICAL_ACTIVATING"/>
    <property type="match status" value="1"/>
</dbReference>
<evidence type="ECO:0000256" key="6">
    <source>
        <dbReference type="ARBA" id="ARBA00022723"/>
    </source>
</evidence>
<keyword evidence="8 10" id="KW-0408">Iron</keyword>
<reference evidence="12 13" key="1">
    <citation type="submission" date="2007-08" db="EMBL/GenBank/DDBJ databases">
        <authorList>
            <person name="Fulton L."/>
            <person name="Clifton S."/>
            <person name="Fulton B."/>
            <person name="Xu J."/>
            <person name="Minx P."/>
            <person name="Pepin K.H."/>
            <person name="Johnson M."/>
            <person name="Thiruvilangam P."/>
            <person name="Bhonagiri V."/>
            <person name="Nash W.E."/>
            <person name="Mardis E.R."/>
            <person name="Wilson R.K."/>
        </authorList>
    </citation>
    <scope>NUCLEOTIDE SEQUENCE [LARGE SCALE GENOMIC DNA]</scope>
    <source>
        <strain evidence="13">ATCC BAA-613 / DSM 15670 / CCUG 46953 / JCM 12243 / WAL 16351</strain>
    </source>
</reference>
<sequence>MFLRKEHSLMIGRVHSIESFGTVDGPGIRMVIFLSGCPMRCLYCHNPDTWDPKGGSPMTAEEILDQYEQARPFYKKGGITVSGGEPLMQIGFVTELFEKAKKSGIHTCLDTSGITFNPGSQAVMAHFDRLLASTDLILLDIKHIDPKEHVKLCAQPQDNILAFAAYLEKKQIPVWIRHVVVPGITDREEYLYRLGRYLGTLKNVKALDVLPYHDMGKAKYGQLGIPYPLEDTAPLPPAKAAESRKIILQGMRDERVHCS</sequence>
<dbReference type="AlphaFoldDB" id="A8RQ04"/>
<evidence type="ECO:0000259" key="11">
    <source>
        <dbReference type="PROSITE" id="PS51918"/>
    </source>
</evidence>
<dbReference type="InterPro" id="IPR013785">
    <property type="entry name" value="Aldolase_TIM"/>
</dbReference>
<dbReference type="PROSITE" id="PS51918">
    <property type="entry name" value="RADICAL_SAM"/>
    <property type="match status" value="1"/>
</dbReference>
<keyword evidence="9 10" id="KW-0411">Iron-sulfur</keyword>
<dbReference type="GO" id="GO:0046872">
    <property type="term" value="F:metal ion binding"/>
    <property type="evidence" value="ECO:0007669"/>
    <property type="project" value="UniProtKB-UniRule"/>
</dbReference>
<keyword evidence="4 10" id="KW-0004">4Fe-4S</keyword>
<accession>A8RQ04</accession>
<comment type="caution">
    <text evidence="12">The sequence shown here is derived from an EMBL/GenBank/DDBJ whole genome shotgun (WGS) entry which is preliminary data.</text>
</comment>
<evidence type="ECO:0000256" key="5">
    <source>
        <dbReference type="ARBA" id="ARBA00022691"/>
    </source>
</evidence>
<dbReference type="Pfam" id="PF04055">
    <property type="entry name" value="Radical_SAM"/>
    <property type="match status" value="1"/>
</dbReference>
<comment type="subcellular location">
    <subcellularLocation>
        <location evidence="10">Cytoplasm</location>
    </subcellularLocation>
</comment>
<name>A8RQ04_ENTBW</name>
<feature type="domain" description="Radical SAM core" evidence="11">
    <location>
        <begin position="23"/>
        <end position="255"/>
    </location>
</feature>
<dbReference type="GO" id="GO:0043365">
    <property type="term" value="F:[formate-C-acetyltransferase]-activating enzyme activity"/>
    <property type="evidence" value="ECO:0007669"/>
    <property type="project" value="UniProtKB-UniRule"/>
</dbReference>
<dbReference type="InterPro" id="IPR007197">
    <property type="entry name" value="rSAM"/>
</dbReference>
<evidence type="ECO:0000256" key="10">
    <source>
        <dbReference type="RuleBase" id="RU362053"/>
    </source>
</evidence>
<evidence type="ECO:0000256" key="8">
    <source>
        <dbReference type="ARBA" id="ARBA00023004"/>
    </source>
</evidence>
<keyword evidence="10" id="KW-0963">Cytoplasm</keyword>
<dbReference type="SFLD" id="SFLDS00029">
    <property type="entry name" value="Radical_SAM"/>
    <property type="match status" value="1"/>
</dbReference>
<dbReference type="InterPro" id="IPR058240">
    <property type="entry name" value="rSAM_sf"/>
</dbReference>
<dbReference type="PANTHER" id="PTHR30352:SF5">
    <property type="entry name" value="PYRUVATE FORMATE-LYASE 1-ACTIVATING ENZYME"/>
    <property type="match status" value="1"/>
</dbReference>
<dbReference type="CDD" id="cd01335">
    <property type="entry name" value="Radical_SAM"/>
    <property type="match status" value="1"/>
</dbReference>
<comment type="cofactor">
    <cofactor evidence="10">
        <name>[4Fe-4S] cluster</name>
        <dbReference type="ChEBI" id="CHEBI:49883"/>
    </cofactor>
    <text evidence="10">Binds 1 [4Fe-4S] cluster. The cluster is coordinated with 3 cysteines and an exchangeable S-adenosyl-L-methionine.</text>
</comment>
<dbReference type="EMBL" id="ABCC02000024">
    <property type="protein sequence ID" value="EDP17124.1"/>
    <property type="molecule type" value="Genomic_DNA"/>
</dbReference>
<dbReference type="Proteomes" id="UP000005396">
    <property type="component" value="Unassembled WGS sequence"/>
</dbReference>
<dbReference type="PaxDb" id="411902-CLOBOL_02620"/>
<gene>
    <name evidence="12" type="ORF">CLOBOL_02620</name>
</gene>
<dbReference type="EC" id="1.97.1.4" evidence="10"/>
<dbReference type="InterPro" id="IPR034457">
    <property type="entry name" value="Organic_radical-activating"/>
</dbReference>
<comment type="similarity">
    <text evidence="2 10">Belongs to the organic radical-activating enzymes family.</text>
</comment>
<evidence type="ECO:0000256" key="4">
    <source>
        <dbReference type="ARBA" id="ARBA00022485"/>
    </source>
</evidence>
<reference evidence="12 13" key="2">
    <citation type="submission" date="2007-09" db="EMBL/GenBank/DDBJ databases">
        <title>Draft genome sequence of Clostridium bolteae (ATCC BAA-613).</title>
        <authorList>
            <person name="Sudarsanam P."/>
            <person name="Ley R."/>
            <person name="Guruge J."/>
            <person name="Turnbaugh P.J."/>
            <person name="Mahowald M."/>
            <person name="Liep D."/>
            <person name="Gordon J."/>
        </authorList>
    </citation>
    <scope>NUCLEOTIDE SEQUENCE [LARGE SCALE GENOMIC DNA]</scope>
    <source>
        <strain evidence="13">ATCC BAA-613 / DSM 15670 / CCUG 46953 / JCM 12243 / WAL 16351</strain>
    </source>
</reference>
<evidence type="ECO:0000256" key="1">
    <source>
        <dbReference type="ARBA" id="ARBA00003141"/>
    </source>
</evidence>
<proteinExistence type="inferred from homology"/>
<dbReference type="InterPro" id="IPR001989">
    <property type="entry name" value="Radical_activat_CS"/>
</dbReference>
<evidence type="ECO:0000313" key="12">
    <source>
        <dbReference type="EMBL" id="EDP17124.1"/>
    </source>
</evidence>
<evidence type="ECO:0000256" key="9">
    <source>
        <dbReference type="ARBA" id="ARBA00023014"/>
    </source>
</evidence>
<dbReference type="PIRSF" id="PIRSF000371">
    <property type="entry name" value="PFL_act_enz"/>
    <property type="match status" value="1"/>
</dbReference>
<dbReference type="eggNOG" id="COG1180">
    <property type="taxonomic scope" value="Bacteria"/>
</dbReference>
<dbReference type="PANTHER" id="PTHR30352">
    <property type="entry name" value="PYRUVATE FORMATE-LYASE-ACTIVATING ENZYME"/>
    <property type="match status" value="1"/>
</dbReference>
<keyword evidence="6 10" id="KW-0479">Metal-binding</keyword>
<evidence type="ECO:0000256" key="3">
    <source>
        <dbReference type="ARBA" id="ARBA00021356"/>
    </source>
</evidence>